<protein>
    <submittedName>
        <fullName evidence="2">Uncharacterized protein</fullName>
    </submittedName>
</protein>
<gene>
    <name evidence="2" type="ORF">H4R20_006186</name>
</gene>
<keyword evidence="3" id="KW-1185">Reference proteome</keyword>
<feature type="compositionally biased region" description="Low complexity" evidence="1">
    <location>
        <begin position="11"/>
        <end position="23"/>
    </location>
</feature>
<evidence type="ECO:0000313" key="2">
    <source>
        <dbReference type="EMBL" id="KAJ2794551.1"/>
    </source>
</evidence>
<feature type="compositionally biased region" description="Polar residues" evidence="1">
    <location>
        <begin position="144"/>
        <end position="167"/>
    </location>
</feature>
<name>A0A9W8HST8_9FUNG</name>
<feature type="non-terminal residue" evidence="2">
    <location>
        <position position="1"/>
    </location>
</feature>
<dbReference type="Proteomes" id="UP001140094">
    <property type="component" value="Unassembled WGS sequence"/>
</dbReference>
<comment type="caution">
    <text evidence="2">The sequence shown here is derived from an EMBL/GenBank/DDBJ whole genome shotgun (WGS) entry which is preliminary data.</text>
</comment>
<dbReference type="OrthoDB" id="10006997at2759"/>
<feature type="compositionally biased region" description="Polar residues" evidence="1">
    <location>
        <begin position="193"/>
        <end position="202"/>
    </location>
</feature>
<accession>A0A9W8HST8</accession>
<organism evidence="2 3">
    <name type="scientific">Coemansia guatemalensis</name>
    <dbReference type="NCBI Taxonomy" id="2761395"/>
    <lineage>
        <taxon>Eukaryota</taxon>
        <taxon>Fungi</taxon>
        <taxon>Fungi incertae sedis</taxon>
        <taxon>Zoopagomycota</taxon>
        <taxon>Kickxellomycotina</taxon>
        <taxon>Kickxellomycetes</taxon>
        <taxon>Kickxellales</taxon>
        <taxon>Kickxellaceae</taxon>
        <taxon>Coemansia</taxon>
    </lineage>
</organism>
<sequence length="202" mass="21013">LKSRSQGVFGGPSSNSSSGVSKVAPKATAPGGAASSSLVASATFRHSVGSVETVSTRFSQTHLAGEAGDESQSPYESRKLSPLVEFADNGASNEKPQPEVIRSSLPGLRPVPGPRNDNNSSRNNSRHSTPVAPRDSKWDPWRSVNATNQTSVSRSDAPQSALQSSVYTKPGEATHDSISSLMGDITYPPLQHPASSESAAGN</sequence>
<dbReference type="AlphaFoldDB" id="A0A9W8HST8"/>
<dbReference type="EMBL" id="JANBUO010002495">
    <property type="protein sequence ID" value="KAJ2794551.1"/>
    <property type="molecule type" value="Genomic_DNA"/>
</dbReference>
<evidence type="ECO:0000313" key="3">
    <source>
        <dbReference type="Proteomes" id="UP001140094"/>
    </source>
</evidence>
<proteinExistence type="predicted"/>
<feature type="region of interest" description="Disordered" evidence="1">
    <location>
        <begin position="1"/>
        <end position="38"/>
    </location>
</feature>
<reference evidence="2" key="1">
    <citation type="submission" date="2022-07" db="EMBL/GenBank/DDBJ databases">
        <title>Phylogenomic reconstructions and comparative analyses of Kickxellomycotina fungi.</title>
        <authorList>
            <person name="Reynolds N.K."/>
            <person name="Stajich J.E."/>
            <person name="Barry K."/>
            <person name="Grigoriev I.V."/>
            <person name="Crous P."/>
            <person name="Smith M.E."/>
        </authorList>
    </citation>
    <scope>NUCLEOTIDE SEQUENCE</scope>
    <source>
        <strain evidence="2">NRRL 1565</strain>
    </source>
</reference>
<feature type="region of interest" description="Disordered" evidence="1">
    <location>
        <begin position="61"/>
        <end position="202"/>
    </location>
</feature>
<evidence type="ECO:0000256" key="1">
    <source>
        <dbReference type="SAM" id="MobiDB-lite"/>
    </source>
</evidence>